<evidence type="ECO:0000256" key="2">
    <source>
        <dbReference type="ARBA" id="ARBA00022475"/>
    </source>
</evidence>
<dbReference type="PANTHER" id="PTHR35007:SF3">
    <property type="entry name" value="POSSIBLE CONSERVED ALANINE RICH MEMBRANE PROTEIN"/>
    <property type="match status" value="1"/>
</dbReference>
<organism evidence="8 9">
    <name type="scientific">Actinomadura geliboluensis</name>
    <dbReference type="NCBI Taxonomy" id="882440"/>
    <lineage>
        <taxon>Bacteria</taxon>
        <taxon>Bacillati</taxon>
        <taxon>Actinomycetota</taxon>
        <taxon>Actinomycetes</taxon>
        <taxon>Streptosporangiales</taxon>
        <taxon>Thermomonosporaceae</taxon>
        <taxon>Actinomadura</taxon>
    </lineage>
</organism>
<evidence type="ECO:0000256" key="3">
    <source>
        <dbReference type="ARBA" id="ARBA00022692"/>
    </source>
</evidence>
<reference evidence="8 9" key="1">
    <citation type="submission" date="2019-05" db="EMBL/GenBank/DDBJ databases">
        <title>Draft genome sequence of Actinomadura geliboluensis A8036.</title>
        <authorList>
            <person name="Saricaoglu S."/>
            <person name="Isik K."/>
        </authorList>
    </citation>
    <scope>NUCLEOTIDE SEQUENCE [LARGE SCALE GENOMIC DNA]</scope>
    <source>
        <strain evidence="8 9">A8036</strain>
    </source>
</reference>
<dbReference type="Proteomes" id="UP000305238">
    <property type="component" value="Unassembled WGS sequence"/>
</dbReference>
<dbReference type="InterPro" id="IPR018076">
    <property type="entry name" value="T2SS_GspF_dom"/>
</dbReference>
<evidence type="ECO:0000313" key="8">
    <source>
        <dbReference type="EMBL" id="TMR25837.1"/>
    </source>
</evidence>
<accession>A0A5S4FYF6</accession>
<gene>
    <name evidence="8" type="ORF">ETD96_42295</name>
</gene>
<keyword evidence="4 6" id="KW-1133">Transmembrane helix</keyword>
<evidence type="ECO:0000259" key="7">
    <source>
        <dbReference type="Pfam" id="PF00482"/>
    </source>
</evidence>
<dbReference type="GO" id="GO:0005886">
    <property type="term" value="C:plasma membrane"/>
    <property type="evidence" value="ECO:0007669"/>
    <property type="project" value="UniProtKB-SubCell"/>
</dbReference>
<comment type="subcellular location">
    <subcellularLocation>
        <location evidence="1">Cell membrane</location>
        <topology evidence="1">Multi-pass membrane protein</topology>
    </subcellularLocation>
</comment>
<keyword evidence="5 6" id="KW-0472">Membrane</keyword>
<keyword evidence="3 6" id="KW-0812">Transmembrane</keyword>
<name>A0A5S4FYF6_9ACTN</name>
<feature type="transmembrane region" description="Helical" evidence="6">
    <location>
        <begin position="246"/>
        <end position="266"/>
    </location>
</feature>
<dbReference type="PANTHER" id="PTHR35007">
    <property type="entry name" value="INTEGRAL MEMBRANE PROTEIN-RELATED"/>
    <property type="match status" value="1"/>
</dbReference>
<dbReference type="EMBL" id="VCKZ01000609">
    <property type="protein sequence ID" value="TMR25837.1"/>
    <property type="molecule type" value="Genomic_DNA"/>
</dbReference>
<dbReference type="RefSeq" id="WP_138642105.1">
    <property type="nucleotide sequence ID" value="NZ_VCKZ01000609.1"/>
</dbReference>
<sequence>MGWLAAFAGMCTAGALLLIAVGVAGVAPVTPEGRPPSRMQTILRSPVWPGRRNRLLAGAVSGLAVLLLSEWPVAALAVGVGVYALPPMLSGRAPQRRIARLEALAQWSRRLAEMIGASRGLEQALADSARIAPAPILEPVEVLSGRLNSHASTEHALRAFADELDDPIGDLIACSLLLAARRRGPGTREALSLLADAVEHEVIVRRDVEAERAGLRTTLIVIVASVGVLSVLFASSDTLAGPYDTALGQSVLAVVAGIYAAGLWWMRRLAVLSTGTRFLHKDGGFAKAEGSIGSNPRVGGG</sequence>
<keyword evidence="2" id="KW-1003">Cell membrane</keyword>
<dbReference type="Pfam" id="PF00482">
    <property type="entry name" value="T2SSF"/>
    <property type="match status" value="1"/>
</dbReference>
<evidence type="ECO:0000256" key="1">
    <source>
        <dbReference type="ARBA" id="ARBA00004651"/>
    </source>
</evidence>
<evidence type="ECO:0000256" key="4">
    <source>
        <dbReference type="ARBA" id="ARBA00022989"/>
    </source>
</evidence>
<feature type="transmembrane region" description="Helical" evidence="6">
    <location>
        <begin position="55"/>
        <end position="85"/>
    </location>
</feature>
<dbReference type="OrthoDB" id="5243396at2"/>
<proteinExistence type="predicted"/>
<feature type="non-terminal residue" evidence="8">
    <location>
        <position position="301"/>
    </location>
</feature>
<feature type="domain" description="Type II secretion system protein GspF" evidence="7">
    <location>
        <begin position="107"/>
        <end position="231"/>
    </location>
</feature>
<protein>
    <recommendedName>
        <fullName evidence="7">Type II secretion system protein GspF domain-containing protein</fullName>
    </recommendedName>
</protein>
<evidence type="ECO:0000256" key="5">
    <source>
        <dbReference type="ARBA" id="ARBA00023136"/>
    </source>
</evidence>
<comment type="caution">
    <text evidence="8">The sequence shown here is derived from an EMBL/GenBank/DDBJ whole genome shotgun (WGS) entry which is preliminary data.</text>
</comment>
<feature type="transmembrane region" description="Helical" evidence="6">
    <location>
        <begin position="213"/>
        <end position="234"/>
    </location>
</feature>
<dbReference type="AlphaFoldDB" id="A0A5S4FYF6"/>
<evidence type="ECO:0000256" key="6">
    <source>
        <dbReference type="SAM" id="Phobius"/>
    </source>
</evidence>
<evidence type="ECO:0000313" key="9">
    <source>
        <dbReference type="Proteomes" id="UP000305238"/>
    </source>
</evidence>
<keyword evidence="9" id="KW-1185">Reference proteome</keyword>